<accession>A0A085MRD4</accession>
<feature type="non-terminal residue" evidence="1">
    <location>
        <position position="52"/>
    </location>
</feature>
<dbReference type="Proteomes" id="UP000030758">
    <property type="component" value="Unassembled WGS sequence"/>
</dbReference>
<dbReference type="EMBL" id="KL367738">
    <property type="protein sequence ID" value="KFD59780.1"/>
    <property type="molecule type" value="Genomic_DNA"/>
</dbReference>
<reference evidence="1" key="1">
    <citation type="journal article" date="2014" name="Nat. Genet.">
        <title>Genome and transcriptome of the porcine whipworm Trichuris suis.</title>
        <authorList>
            <person name="Jex A.R."/>
            <person name="Nejsum P."/>
            <person name="Schwarz E.M."/>
            <person name="Hu L."/>
            <person name="Young N.D."/>
            <person name="Hall R.S."/>
            <person name="Korhonen P.K."/>
            <person name="Liao S."/>
            <person name="Thamsborg S."/>
            <person name="Xia J."/>
            <person name="Xu P."/>
            <person name="Wang S."/>
            <person name="Scheerlinck J.P."/>
            <person name="Hofmann A."/>
            <person name="Sternberg P.W."/>
            <person name="Wang J."/>
            <person name="Gasser R.B."/>
        </authorList>
    </citation>
    <scope>NUCLEOTIDE SEQUENCE [LARGE SCALE GENOMIC DNA]</scope>
    <source>
        <strain evidence="1">DCEP-RM93F</strain>
    </source>
</reference>
<proteinExistence type="predicted"/>
<name>A0A085MRD4_9BILA</name>
<feature type="non-terminal residue" evidence="1">
    <location>
        <position position="1"/>
    </location>
</feature>
<protein>
    <submittedName>
        <fullName evidence="1">Uncharacterized protein</fullName>
    </submittedName>
</protein>
<evidence type="ECO:0000313" key="1">
    <source>
        <dbReference type="EMBL" id="KFD59780.1"/>
    </source>
</evidence>
<sequence>AAKGPSTRWPVHGESATRAACRALLSFLATGCVDESLWPGKSNGLSQIQGSI</sequence>
<dbReference type="AlphaFoldDB" id="A0A085MRD4"/>
<organism evidence="1">
    <name type="scientific">Trichuris suis</name>
    <name type="common">pig whipworm</name>
    <dbReference type="NCBI Taxonomy" id="68888"/>
    <lineage>
        <taxon>Eukaryota</taxon>
        <taxon>Metazoa</taxon>
        <taxon>Ecdysozoa</taxon>
        <taxon>Nematoda</taxon>
        <taxon>Enoplea</taxon>
        <taxon>Dorylaimia</taxon>
        <taxon>Trichinellida</taxon>
        <taxon>Trichuridae</taxon>
        <taxon>Trichuris</taxon>
    </lineage>
</organism>
<gene>
    <name evidence="1" type="ORF">M514_28042</name>
</gene>